<gene>
    <name evidence="2" type="ORF">B0H66DRAFT_564555</name>
</gene>
<accession>A0AAE0M139</accession>
<sequence length="75" mass="8035">MCGAGTDARKYHVSLLLSVVIHEVHGGVSGTGNTWMFGEQTSQPGRCSKQYSVYNCRGGRHAHTRSLDTASPVSV</sequence>
<feature type="signal peptide" evidence="1">
    <location>
        <begin position="1"/>
        <end position="26"/>
    </location>
</feature>
<feature type="chain" id="PRO_5042292873" description="Secreted protein" evidence="1">
    <location>
        <begin position="27"/>
        <end position="75"/>
    </location>
</feature>
<keyword evidence="1" id="KW-0732">Signal</keyword>
<reference evidence="2" key="2">
    <citation type="submission" date="2023-06" db="EMBL/GenBank/DDBJ databases">
        <authorList>
            <consortium name="Lawrence Berkeley National Laboratory"/>
            <person name="Haridas S."/>
            <person name="Hensen N."/>
            <person name="Bonometti L."/>
            <person name="Westerberg I."/>
            <person name="Brannstrom I.O."/>
            <person name="Guillou S."/>
            <person name="Cros-Aarteil S."/>
            <person name="Calhoun S."/>
            <person name="Kuo A."/>
            <person name="Mondo S."/>
            <person name="Pangilinan J."/>
            <person name="Riley R."/>
            <person name="Labutti K."/>
            <person name="Andreopoulos B."/>
            <person name="Lipzen A."/>
            <person name="Chen C."/>
            <person name="Yanf M."/>
            <person name="Daum C."/>
            <person name="Ng V."/>
            <person name="Clum A."/>
            <person name="Steindorff A."/>
            <person name="Ohm R."/>
            <person name="Martin F."/>
            <person name="Silar P."/>
            <person name="Natvig D."/>
            <person name="Lalanne C."/>
            <person name="Gautier V."/>
            <person name="Ament-Velasquez S.L."/>
            <person name="Kruys A."/>
            <person name="Hutchinson M.I."/>
            <person name="Powell A.J."/>
            <person name="Barry K."/>
            <person name="Miller A.N."/>
            <person name="Grigoriev I.V."/>
            <person name="Debuchy R."/>
            <person name="Gladieux P."/>
            <person name="Thoren M.H."/>
            <person name="Johannesson H."/>
        </authorList>
    </citation>
    <scope>NUCLEOTIDE SEQUENCE</scope>
    <source>
        <strain evidence="2">CBS 118394</strain>
    </source>
</reference>
<organism evidence="2 3">
    <name type="scientific">Apodospora peruviana</name>
    <dbReference type="NCBI Taxonomy" id="516989"/>
    <lineage>
        <taxon>Eukaryota</taxon>
        <taxon>Fungi</taxon>
        <taxon>Dikarya</taxon>
        <taxon>Ascomycota</taxon>
        <taxon>Pezizomycotina</taxon>
        <taxon>Sordariomycetes</taxon>
        <taxon>Sordariomycetidae</taxon>
        <taxon>Sordariales</taxon>
        <taxon>Lasiosphaeriaceae</taxon>
        <taxon>Apodospora</taxon>
    </lineage>
</organism>
<evidence type="ECO:0008006" key="4">
    <source>
        <dbReference type="Google" id="ProtNLM"/>
    </source>
</evidence>
<feature type="non-terminal residue" evidence="2">
    <location>
        <position position="75"/>
    </location>
</feature>
<name>A0AAE0M139_9PEZI</name>
<dbReference type="Proteomes" id="UP001283341">
    <property type="component" value="Unassembled WGS sequence"/>
</dbReference>
<protein>
    <recommendedName>
        <fullName evidence="4">Secreted protein</fullName>
    </recommendedName>
</protein>
<evidence type="ECO:0000313" key="2">
    <source>
        <dbReference type="EMBL" id="KAK3315110.1"/>
    </source>
</evidence>
<evidence type="ECO:0000313" key="3">
    <source>
        <dbReference type="Proteomes" id="UP001283341"/>
    </source>
</evidence>
<dbReference type="EMBL" id="JAUEDM010000006">
    <property type="protein sequence ID" value="KAK3315110.1"/>
    <property type="molecule type" value="Genomic_DNA"/>
</dbReference>
<evidence type="ECO:0000256" key="1">
    <source>
        <dbReference type="SAM" id="SignalP"/>
    </source>
</evidence>
<reference evidence="2" key="1">
    <citation type="journal article" date="2023" name="Mol. Phylogenet. Evol.">
        <title>Genome-scale phylogeny and comparative genomics of the fungal order Sordariales.</title>
        <authorList>
            <person name="Hensen N."/>
            <person name="Bonometti L."/>
            <person name="Westerberg I."/>
            <person name="Brannstrom I.O."/>
            <person name="Guillou S."/>
            <person name="Cros-Aarteil S."/>
            <person name="Calhoun S."/>
            <person name="Haridas S."/>
            <person name="Kuo A."/>
            <person name="Mondo S."/>
            <person name="Pangilinan J."/>
            <person name="Riley R."/>
            <person name="LaButti K."/>
            <person name="Andreopoulos B."/>
            <person name="Lipzen A."/>
            <person name="Chen C."/>
            <person name="Yan M."/>
            <person name="Daum C."/>
            <person name="Ng V."/>
            <person name="Clum A."/>
            <person name="Steindorff A."/>
            <person name="Ohm R.A."/>
            <person name="Martin F."/>
            <person name="Silar P."/>
            <person name="Natvig D.O."/>
            <person name="Lalanne C."/>
            <person name="Gautier V."/>
            <person name="Ament-Velasquez S.L."/>
            <person name="Kruys A."/>
            <person name="Hutchinson M.I."/>
            <person name="Powell A.J."/>
            <person name="Barry K."/>
            <person name="Miller A.N."/>
            <person name="Grigoriev I.V."/>
            <person name="Debuchy R."/>
            <person name="Gladieux P."/>
            <person name="Hiltunen Thoren M."/>
            <person name="Johannesson H."/>
        </authorList>
    </citation>
    <scope>NUCLEOTIDE SEQUENCE</scope>
    <source>
        <strain evidence="2">CBS 118394</strain>
    </source>
</reference>
<comment type="caution">
    <text evidence="2">The sequence shown here is derived from an EMBL/GenBank/DDBJ whole genome shotgun (WGS) entry which is preliminary data.</text>
</comment>
<dbReference type="AlphaFoldDB" id="A0AAE0M139"/>
<keyword evidence="3" id="KW-1185">Reference proteome</keyword>
<proteinExistence type="predicted"/>